<dbReference type="InterPro" id="IPR036875">
    <property type="entry name" value="Znf_CCHC_sf"/>
</dbReference>
<feature type="domain" description="CCHC-type" evidence="2">
    <location>
        <begin position="196"/>
        <end position="209"/>
    </location>
</feature>
<protein>
    <recommendedName>
        <fullName evidence="5">CCHC-type domain-containing protein</fullName>
    </recommendedName>
</protein>
<evidence type="ECO:0000256" key="1">
    <source>
        <dbReference type="PROSITE-ProRule" id="PRU00047"/>
    </source>
</evidence>
<dbReference type="PANTHER" id="PTHR47481">
    <property type="match status" value="1"/>
</dbReference>
<dbReference type="CDD" id="cd09272">
    <property type="entry name" value="RNase_HI_RT_Ty1"/>
    <property type="match status" value="1"/>
</dbReference>
<dbReference type="InterPro" id="IPR001878">
    <property type="entry name" value="Znf_CCHC"/>
</dbReference>
<dbReference type="InterPro" id="IPR012337">
    <property type="entry name" value="RNaseH-like_sf"/>
</dbReference>
<dbReference type="Pfam" id="PF07727">
    <property type="entry name" value="RVT_2"/>
    <property type="match status" value="1"/>
</dbReference>
<sequence length="750" mass="82543">MSNLMSIKLDCTNYIVWKLQLTTILDAYSMKDHIDGSVTRPSCFLLEAEGSPTLEINQAFKAWQLRDKALLTLIYSTLNPPILSMVVGLDSAQELWKNLEVKFTSNTRSNILSLKMEIQSLKKGTHSVRVYLQRIKAARDGLLVQSQLVMILYPLKKLFVLLQTEEHFMRESSEINTTMAMVASNNKQQESTRPQCQICGKLGHLAIDCYQRMNFAYQGKNPPSKLAAMATTNNPSQIGEMWLTDTGATDHITANTTNFTTQALYTGSDQDLPTGKVLYKGLSENGVYPIYSSKFRHLRAAAQHSSSVHPTSASHSSVYSSVKSNNIATVKNQFKHTIKILRSDCGGEFTSQPSDNFCATNGIIHQLSCPHTLQQNRVAERKHRHLVQCTLALLSQFGLPTSYCCSHNSQSSSSITAPNLALPLPSGSSLNTPDTTLIVSHALCNPEPHFTSYSLTNTNDTLTVSPIPDTNPTITTNDSHTVIPISVTDHTASTTVHSTASEPSALSEPSATFIAPPVAPLTSTHSMKTHAKSGIFKLKRNMLHYRDRVPGLWFLLHHPKTLLDVNRVYKLKHNSDGSISRYKARLVAKGFHQQYGVDYEETFSLVVKPPTVRPLDLGLRALQGNCFILASSSLATHLAYLDQLIKSFSSVFELKDLGNLLTSLVFRAPLNHGLAFTPGPMTLSAYTDADWVGDPSDRRSTSGFLVYLGSNPITWSAKKQATVSCSSIESEYRALAIAATELCLASHSTS</sequence>
<dbReference type="AlphaFoldDB" id="A0A2N9E788"/>
<dbReference type="InterPro" id="IPR001584">
    <property type="entry name" value="Integrase_cat-core"/>
</dbReference>
<feature type="domain" description="Integrase catalytic" evidence="3">
    <location>
        <begin position="231"/>
        <end position="441"/>
    </location>
</feature>
<reference evidence="4" key="1">
    <citation type="submission" date="2018-02" db="EMBL/GenBank/DDBJ databases">
        <authorList>
            <person name="Cohen D.B."/>
            <person name="Kent A.D."/>
        </authorList>
    </citation>
    <scope>NUCLEOTIDE SEQUENCE</scope>
</reference>
<name>A0A2N9E788_FAGSY</name>
<evidence type="ECO:0000259" key="3">
    <source>
        <dbReference type="PROSITE" id="PS50994"/>
    </source>
</evidence>
<dbReference type="InterPro" id="IPR013103">
    <property type="entry name" value="RVT_2"/>
</dbReference>
<dbReference type="SUPFAM" id="SSF57756">
    <property type="entry name" value="Retrovirus zinc finger-like domains"/>
    <property type="match status" value="1"/>
</dbReference>
<evidence type="ECO:0000313" key="4">
    <source>
        <dbReference type="EMBL" id="SPC74836.1"/>
    </source>
</evidence>
<dbReference type="GO" id="GO:0008270">
    <property type="term" value="F:zinc ion binding"/>
    <property type="evidence" value="ECO:0007669"/>
    <property type="project" value="UniProtKB-KW"/>
</dbReference>
<keyword evidence="1" id="KW-0862">Zinc</keyword>
<proteinExistence type="predicted"/>
<dbReference type="GO" id="GO:0015074">
    <property type="term" value="P:DNA integration"/>
    <property type="evidence" value="ECO:0007669"/>
    <property type="project" value="InterPro"/>
</dbReference>
<gene>
    <name evidence="4" type="ORF">FSB_LOCUS2718</name>
</gene>
<keyword evidence="1" id="KW-0863">Zinc-finger</keyword>
<dbReference type="EMBL" id="OIVN01000129">
    <property type="protein sequence ID" value="SPC74836.1"/>
    <property type="molecule type" value="Genomic_DNA"/>
</dbReference>
<dbReference type="SUPFAM" id="SSF53098">
    <property type="entry name" value="Ribonuclease H-like"/>
    <property type="match status" value="1"/>
</dbReference>
<dbReference type="GO" id="GO:0003676">
    <property type="term" value="F:nucleic acid binding"/>
    <property type="evidence" value="ECO:0007669"/>
    <property type="project" value="InterPro"/>
</dbReference>
<keyword evidence="1" id="KW-0479">Metal-binding</keyword>
<dbReference type="Gene3D" id="3.30.420.10">
    <property type="entry name" value="Ribonuclease H-like superfamily/Ribonuclease H"/>
    <property type="match status" value="1"/>
</dbReference>
<dbReference type="Pfam" id="PF14223">
    <property type="entry name" value="Retrotran_gag_2"/>
    <property type="match status" value="1"/>
</dbReference>
<accession>A0A2N9E788</accession>
<evidence type="ECO:0000259" key="2">
    <source>
        <dbReference type="PROSITE" id="PS50158"/>
    </source>
</evidence>
<dbReference type="InterPro" id="IPR036397">
    <property type="entry name" value="RNaseH_sf"/>
</dbReference>
<organism evidence="4">
    <name type="scientific">Fagus sylvatica</name>
    <name type="common">Beechnut</name>
    <dbReference type="NCBI Taxonomy" id="28930"/>
    <lineage>
        <taxon>Eukaryota</taxon>
        <taxon>Viridiplantae</taxon>
        <taxon>Streptophyta</taxon>
        <taxon>Embryophyta</taxon>
        <taxon>Tracheophyta</taxon>
        <taxon>Spermatophyta</taxon>
        <taxon>Magnoliopsida</taxon>
        <taxon>eudicotyledons</taxon>
        <taxon>Gunneridae</taxon>
        <taxon>Pentapetalae</taxon>
        <taxon>rosids</taxon>
        <taxon>fabids</taxon>
        <taxon>Fagales</taxon>
        <taxon>Fagaceae</taxon>
        <taxon>Fagus</taxon>
    </lineage>
</organism>
<dbReference type="PROSITE" id="PS50994">
    <property type="entry name" value="INTEGRASE"/>
    <property type="match status" value="1"/>
</dbReference>
<evidence type="ECO:0008006" key="5">
    <source>
        <dbReference type="Google" id="ProtNLM"/>
    </source>
</evidence>
<dbReference type="PANTHER" id="PTHR47481:SF31">
    <property type="entry name" value="OS01G0873500 PROTEIN"/>
    <property type="match status" value="1"/>
</dbReference>
<dbReference type="PROSITE" id="PS50158">
    <property type="entry name" value="ZF_CCHC"/>
    <property type="match status" value="1"/>
</dbReference>